<dbReference type="CDD" id="cd05387">
    <property type="entry name" value="BY-kinase"/>
    <property type="match status" value="1"/>
</dbReference>
<gene>
    <name evidence="13" type="ORF">F8566_32390</name>
</gene>
<keyword evidence="3" id="KW-1003">Cell membrane</keyword>
<evidence type="ECO:0000256" key="4">
    <source>
        <dbReference type="ARBA" id="ARBA00022692"/>
    </source>
</evidence>
<dbReference type="EMBL" id="WBMT01000017">
    <property type="protein sequence ID" value="KAB2344033.1"/>
    <property type="molecule type" value="Genomic_DNA"/>
</dbReference>
<evidence type="ECO:0000313" key="13">
    <source>
        <dbReference type="EMBL" id="KAB2344033.1"/>
    </source>
</evidence>
<reference evidence="13 14" key="1">
    <citation type="submission" date="2019-09" db="EMBL/GenBank/DDBJ databases">
        <title>Actinomadura physcomitrii sp. nov., a novel actinomycete isolated from moss [Physcomitrium sphaericum (Ludw) Fuernr].</title>
        <authorList>
            <person name="Zhuang X."/>
            <person name="Liu C."/>
        </authorList>
    </citation>
    <scope>NUCLEOTIDE SEQUENCE [LARGE SCALE GENOMIC DNA]</scope>
    <source>
        <strain evidence="13 14">HMC1</strain>
    </source>
</reference>
<dbReference type="OrthoDB" id="5171097at2"/>
<feature type="coiled-coil region" evidence="9">
    <location>
        <begin position="145"/>
        <end position="179"/>
    </location>
</feature>
<dbReference type="PANTHER" id="PTHR32309">
    <property type="entry name" value="TYROSINE-PROTEIN KINASE"/>
    <property type="match status" value="1"/>
</dbReference>
<feature type="compositionally biased region" description="Low complexity" evidence="10">
    <location>
        <begin position="514"/>
        <end position="526"/>
    </location>
</feature>
<evidence type="ECO:0000256" key="5">
    <source>
        <dbReference type="ARBA" id="ARBA00022741"/>
    </source>
</evidence>
<dbReference type="InterPro" id="IPR005702">
    <property type="entry name" value="Wzc-like_C"/>
</dbReference>
<evidence type="ECO:0000313" key="14">
    <source>
        <dbReference type="Proteomes" id="UP000468735"/>
    </source>
</evidence>
<name>A0A6H9YVJ4_9ACTN</name>
<comment type="caution">
    <text evidence="13">The sequence shown here is derived from an EMBL/GenBank/DDBJ whole genome shotgun (WGS) entry which is preliminary data.</text>
</comment>
<comment type="similarity">
    <text evidence="2">Belongs to the CpsC/CapA family.</text>
</comment>
<feature type="compositionally biased region" description="Basic and acidic residues" evidence="10">
    <location>
        <begin position="627"/>
        <end position="638"/>
    </location>
</feature>
<dbReference type="GO" id="GO:0004713">
    <property type="term" value="F:protein tyrosine kinase activity"/>
    <property type="evidence" value="ECO:0007669"/>
    <property type="project" value="TreeGrafter"/>
</dbReference>
<evidence type="ECO:0000256" key="7">
    <source>
        <dbReference type="ARBA" id="ARBA00022989"/>
    </source>
</evidence>
<organism evidence="13 14">
    <name type="scientific">Actinomadura rudentiformis</name>
    <dbReference type="NCBI Taxonomy" id="359158"/>
    <lineage>
        <taxon>Bacteria</taxon>
        <taxon>Bacillati</taxon>
        <taxon>Actinomycetota</taxon>
        <taxon>Actinomycetes</taxon>
        <taxon>Streptosporangiales</taxon>
        <taxon>Thermomonosporaceae</taxon>
        <taxon>Actinomadura</taxon>
    </lineage>
</organism>
<dbReference type="Pfam" id="PF02706">
    <property type="entry name" value="Wzz"/>
    <property type="match status" value="1"/>
</dbReference>
<evidence type="ECO:0000256" key="8">
    <source>
        <dbReference type="ARBA" id="ARBA00023136"/>
    </source>
</evidence>
<keyword evidence="7 11" id="KW-1133">Transmembrane helix</keyword>
<protein>
    <recommendedName>
        <fullName evidence="12">Polysaccharide chain length determinant N-terminal domain-containing protein</fullName>
    </recommendedName>
</protein>
<dbReference type="SUPFAM" id="SSF52540">
    <property type="entry name" value="P-loop containing nucleoside triphosphate hydrolases"/>
    <property type="match status" value="1"/>
</dbReference>
<evidence type="ECO:0000256" key="1">
    <source>
        <dbReference type="ARBA" id="ARBA00004651"/>
    </source>
</evidence>
<dbReference type="InterPro" id="IPR003856">
    <property type="entry name" value="LPS_length_determ_N"/>
</dbReference>
<feature type="domain" description="Polysaccharide chain length determinant N-terminal" evidence="12">
    <location>
        <begin position="11"/>
        <end position="90"/>
    </location>
</feature>
<keyword evidence="5" id="KW-0547">Nucleotide-binding</keyword>
<evidence type="ECO:0000256" key="2">
    <source>
        <dbReference type="ARBA" id="ARBA00006683"/>
    </source>
</evidence>
<keyword evidence="8 11" id="KW-0472">Membrane</keyword>
<feature type="transmembrane region" description="Helical" evidence="11">
    <location>
        <begin position="23"/>
        <end position="44"/>
    </location>
</feature>
<dbReference type="GO" id="GO:0005886">
    <property type="term" value="C:plasma membrane"/>
    <property type="evidence" value="ECO:0007669"/>
    <property type="project" value="UniProtKB-SubCell"/>
</dbReference>
<keyword evidence="6" id="KW-0067">ATP-binding</keyword>
<evidence type="ECO:0000256" key="10">
    <source>
        <dbReference type="SAM" id="MobiDB-lite"/>
    </source>
</evidence>
<dbReference type="PANTHER" id="PTHR32309:SF31">
    <property type="entry name" value="CAPSULAR EXOPOLYSACCHARIDE FAMILY"/>
    <property type="match status" value="1"/>
</dbReference>
<dbReference type="InterPro" id="IPR050445">
    <property type="entry name" value="Bact_polysacc_biosynth/exp"/>
</dbReference>
<dbReference type="Proteomes" id="UP000468735">
    <property type="component" value="Unassembled WGS sequence"/>
</dbReference>
<accession>A0A6H9YVJ4</accession>
<keyword evidence="14" id="KW-1185">Reference proteome</keyword>
<dbReference type="RefSeq" id="WP_151565661.1">
    <property type="nucleotide sequence ID" value="NZ_WBMT01000017.1"/>
</dbReference>
<keyword evidence="4 11" id="KW-0812">Transmembrane</keyword>
<evidence type="ECO:0000256" key="3">
    <source>
        <dbReference type="ARBA" id="ARBA00022475"/>
    </source>
</evidence>
<evidence type="ECO:0000259" key="12">
    <source>
        <dbReference type="Pfam" id="PF02706"/>
    </source>
</evidence>
<comment type="subcellular location">
    <subcellularLocation>
        <location evidence="1">Cell membrane</location>
        <topology evidence="1">Multi-pass membrane protein</topology>
    </subcellularLocation>
</comment>
<evidence type="ECO:0000256" key="9">
    <source>
        <dbReference type="SAM" id="Coils"/>
    </source>
</evidence>
<dbReference type="AlphaFoldDB" id="A0A6H9YVJ4"/>
<evidence type="ECO:0000256" key="11">
    <source>
        <dbReference type="SAM" id="Phobius"/>
    </source>
</evidence>
<evidence type="ECO:0000256" key="6">
    <source>
        <dbReference type="ARBA" id="ARBA00022840"/>
    </source>
</evidence>
<keyword evidence="9" id="KW-0175">Coiled coil</keyword>
<proteinExistence type="inferred from homology"/>
<dbReference type="InterPro" id="IPR027417">
    <property type="entry name" value="P-loop_NTPase"/>
</dbReference>
<sequence>MDSTAKAGSTELAEYSAMLRRRWWLVVTGALVGLGLATAALFLMPKTYVSTAVVQVMATGPGETPVAGRTNQTINLETEAQRIRSAEVATLVQKELKTSASPLELGRAVKVTVPSDSAVLVIDWPASSAEKARAGAQAFAQAYLKDRQDKALARLQKQAETLQLQINDLQEKAITASTAQRRVIGSQLTAFSGKLSEIRVSMANISGGEIITNAPLPEGPASPDPVKFLPSGLVGGLLLGILLAIVYDRMDPRVRGAGDVERVLDLPVMLDIPPHRGGEGLGLLPARSRSGQSFHELSHAITATLGHGNHVLLVTGAAPGRGASIVSANLAAALARTGSKVLLVSADLNASIAGELLGLDRGPGLSELLLGRAELREVFRKNHGLPTLATITAGTDGEMAAEMLQREQMAHLIEALRKQARFTVIEAPSTELGADAQALADLADAALVVVEVPRTRYNQVRDGVRRIHRMGAAVLGAVVLPNQDDKTVVAPPPTLPARHHHSAGDHAAAQNLVAGGTSRSPSSARSSTRREPTGYELDDSDLIGDAGKSEERTAASRGKHGALTDDEWQPSRGGSASGADDDWRPGRGKHGPGSNDEPPDASTMIIGKISDDLAAAFADDDGNPTDTLRDRDSKSNRP</sequence>
<feature type="region of interest" description="Disordered" evidence="10">
    <location>
        <begin position="484"/>
        <end position="638"/>
    </location>
</feature>
<dbReference type="Gene3D" id="3.40.50.300">
    <property type="entry name" value="P-loop containing nucleotide triphosphate hydrolases"/>
    <property type="match status" value="1"/>
</dbReference>